<dbReference type="SUPFAM" id="SSF81321">
    <property type="entry name" value="Family A G protein-coupled receptor-like"/>
    <property type="match status" value="1"/>
</dbReference>
<feature type="transmembrane region" description="Helical" evidence="1">
    <location>
        <begin position="139"/>
        <end position="159"/>
    </location>
</feature>
<comment type="caution">
    <text evidence="2">The sequence shown here is derived from an EMBL/GenBank/DDBJ whole genome shotgun (WGS) entry which is preliminary data.</text>
</comment>
<evidence type="ECO:0000313" key="2">
    <source>
        <dbReference type="EMBL" id="CAI5443649.1"/>
    </source>
</evidence>
<keyword evidence="1" id="KW-1133">Transmembrane helix</keyword>
<proteinExistence type="predicted"/>
<dbReference type="Proteomes" id="UP001152747">
    <property type="component" value="Unassembled WGS sequence"/>
</dbReference>
<feature type="transmembrane region" description="Helical" evidence="1">
    <location>
        <begin position="69"/>
        <end position="90"/>
    </location>
</feature>
<gene>
    <name evidence="2" type="ORF">CAMP_LOCUS6286</name>
</gene>
<dbReference type="AlphaFoldDB" id="A0A9P1MXA0"/>
<name>A0A9P1MXA0_9PELO</name>
<evidence type="ECO:0000313" key="3">
    <source>
        <dbReference type="Proteomes" id="UP001152747"/>
    </source>
</evidence>
<evidence type="ECO:0008006" key="4">
    <source>
        <dbReference type="Google" id="ProtNLM"/>
    </source>
</evidence>
<accession>A0A9P1MXA0</accession>
<evidence type="ECO:0000256" key="1">
    <source>
        <dbReference type="SAM" id="Phobius"/>
    </source>
</evidence>
<keyword evidence="1" id="KW-0812">Transmembrane</keyword>
<keyword evidence="1" id="KW-0472">Membrane</keyword>
<reference evidence="2" key="1">
    <citation type="submission" date="2022-11" db="EMBL/GenBank/DDBJ databases">
        <authorList>
            <person name="Kikuchi T."/>
        </authorList>
    </citation>
    <scope>NUCLEOTIDE SEQUENCE</scope>
    <source>
        <strain evidence="2">PS1010</strain>
    </source>
</reference>
<sequence length="190" mass="22508">MHILLAINRYSATYVNYTLVWDELYIKIYYFTSLGLSTLYSIPKFSTDSEIQAETGSELTSSDLRKDRILLRIAFLMLYSTISAATYLRIRKIFVQREARKAQFGLLWICSFQIPFLVMNLVVNLKNFYGWESSVETKYLINFFDLFSYVLNSIVFPIFNQQIRQKYLELIQHFFCKKPSKNRIFSISLN</sequence>
<dbReference type="EMBL" id="CANHGI010000002">
    <property type="protein sequence ID" value="CAI5443649.1"/>
    <property type="molecule type" value="Genomic_DNA"/>
</dbReference>
<organism evidence="2 3">
    <name type="scientific">Caenorhabditis angaria</name>
    <dbReference type="NCBI Taxonomy" id="860376"/>
    <lineage>
        <taxon>Eukaryota</taxon>
        <taxon>Metazoa</taxon>
        <taxon>Ecdysozoa</taxon>
        <taxon>Nematoda</taxon>
        <taxon>Chromadorea</taxon>
        <taxon>Rhabditida</taxon>
        <taxon>Rhabditina</taxon>
        <taxon>Rhabditomorpha</taxon>
        <taxon>Rhabditoidea</taxon>
        <taxon>Rhabditidae</taxon>
        <taxon>Peloderinae</taxon>
        <taxon>Caenorhabditis</taxon>
    </lineage>
</organism>
<keyword evidence="3" id="KW-1185">Reference proteome</keyword>
<feature type="transmembrane region" description="Helical" evidence="1">
    <location>
        <begin position="102"/>
        <end position="119"/>
    </location>
</feature>
<dbReference type="Gene3D" id="1.20.1070.10">
    <property type="entry name" value="Rhodopsin 7-helix transmembrane proteins"/>
    <property type="match status" value="1"/>
</dbReference>
<protein>
    <recommendedName>
        <fullName evidence="4">Serpentine receptor class gamma</fullName>
    </recommendedName>
</protein>
<dbReference type="PANTHER" id="PTHR38622">
    <property type="entry name" value="PROTEIN CBG07046"/>
    <property type="match status" value="1"/>
</dbReference>